<evidence type="ECO:0000256" key="3">
    <source>
        <dbReference type="ARBA" id="ARBA00022692"/>
    </source>
</evidence>
<feature type="transmembrane region" description="Helical" evidence="7">
    <location>
        <begin position="307"/>
        <end position="327"/>
    </location>
</feature>
<evidence type="ECO:0000313" key="8">
    <source>
        <dbReference type="EMBL" id="KAL1850772.1"/>
    </source>
</evidence>
<feature type="transmembrane region" description="Helical" evidence="7">
    <location>
        <begin position="367"/>
        <end position="389"/>
    </location>
</feature>
<keyword evidence="9" id="KW-1185">Reference proteome</keyword>
<feature type="transmembrane region" description="Helical" evidence="7">
    <location>
        <begin position="191"/>
        <end position="209"/>
    </location>
</feature>
<dbReference type="Pfam" id="PF07690">
    <property type="entry name" value="MFS_1"/>
    <property type="match status" value="1"/>
</dbReference>
<feature type="transmembrane region" description="Helical" evidence="7">
    <location>
        <begin position="401"/>
        <end position="422"/>
    </location>
</feature>
<feature type="transmembrane region" description="Helical" evidence="7">
    <location>
        <begin position="281"/>
        <end position="300"/>
    </location>
</feature>
<feature type="transmembrane region" description="Helical" evidence="7">
    <location>
        <begin position="159"/>
        <end position="179"/>
    </location>
</feature>
<evidence type="ECO:0000256" key="2">
    <source>
        <dbReference type="ARBA" id="ARBA00022448"/>
    </source>
</evidence>
<dbReference type="InterPro" id="IPR036259">
    <property type="entry name" value="MFS_trans_sf"/>
</dbReference>
<evidence type="ECO:0000256" key="1">
    <source>
        <dbReference type="ARBA" id="ARBA00004141"/>
    </source>
</evidence>
<evidence type="ECO:0000313" key="9">
    <source>
        <dbReference type="Proteomes" id="UP001583177"/>
    </source>
</evidence>
<feature type="region of interest" description="Disordered" evidence="6">
    <location>
        <begin position="442"/>
        <end position="465"/>
    </location>
</feature>
<reference evidence="8 9" key="1">
    <citation type="journal article" date="2024" name="IMA Fungus">
        <title>IMA Genome - F19 : A genome assembly and annotation guide to empower mycologists, including annotated draft genome sequences of Ceratocystis pirilliformis, Diaporthe australafricana, Fusarium ophioides, Paecilomyces lecythidis, and Sporothrix stenoceras.</title>
        <authorList>
            <person name="Aylward J."/>
            <person name="Wilson A.M."/>
            <person name="Visagie C.M."/>
            <person name="Spraker J."/>
            <person name="Barnes I."/>
            <person name="Buitendag C."/>
            <person name="Ceriani C."/>
            <person name="Del Mar Angel L."/>
            <person name="du Plessis D."/>
            <person name="Fuchs T."/>
            <person name="Gasser K."/>
            <person name="Kramer D."/>
            <person name="Li W."/>
            <person name="Munsamy K."/>
            <person name="Piso A."/>
            <person name="Price J.L."/>
            <person name="Sonnekus B."/>
            <person name="Thomas C."/>
            <person name="van der Nest A."/>
            <person name="van Dijk A."/>
            <person name="van Heerden A."/>
            <person name="van Vuuren N."/>
            <person name="Yilmaz N."/>
            <person name="Duong T.A."/>
            <person name="van der Merwe N.A."/>
            <person name="Wingfield M.J."/>
            <person name="Wingfield B.D."/>
        </authorList>
    </citation>
    <scope>NUCLEOTIDE SEQUENCE [LARGE SCALE GENOMIC DNA]</scope>
    <source>
        <strain evidence="8 9">CMW 18300</strain>
    </source>
</reference>
<comment type="subcellular location">
    <subcellularLocation>
        <location evidence="1">Membrane</location>
        <topology evidence="1">Multi-pass membrane protein</topology>
    </subcellularLocation>
</comment>
<dbReference type="PANTHER" id="PTHR43791:SF4">
    <property type="entry name" value="PANTOTHENATE TRANSPORTER FEN2"/>
    <property type="match status" value="1"/>
</dbReference>
<organism evidence="8 9">
    <name type="scientific">Diaporthe australafricana</name>
    <dbReference type="NCBI Taxonomy" id="127596"/>
    <lineage>
        <taxon>Eukaryota</taxon>
        <taxon>Fungi</taxon>
        <taxon>Dikarya</taxon>
        <taxon>Ascomycota</taxon>
        <taxon>Pezizomycotina</taxon>
        <taxon>Sordariomycetes</taxon>
        <taxon>Sordariomycetidae</taxon>
        <taxon>Diaporthales</taxon>
        <taxon>Diaporthaceae</taxon>
        <taxon>Diaporthe</taxon>
    </lineage>
</organism>
<feature type="transmembrane region" description="Helical" evidence="7">
    <location>
        <begin position="24"/>
        <end position="42"/>
    </location>
</feature>
<sequence length="465" mass="52137">MSILSKVREVVWGKPAASKAERKLIVKLDVVILSFCCLMYWVNYLDRMNLNNAYVSGMREDLDFQGNQLNVINTIFYGGYVLGQIPSNLALQKLPPRYYFPSCMAGWGLLTLGTGFCDHPWQIMIIRFFQAVIESSTFVGCHYILGSWYKEEELGKRTAIFTSSGLAGTMFSGFLQGGVHSSLDGVRGLPGWRWLFVIDFCITIPVAVYEKRLCVTRLPEIEEHRGVLGWKIIARVVGTWHCWGFILLWIFASNTEMFSTNAIMNLWLSDAGGWSIEQVNYIPTGVAGVGIVATLLLGWYSDFTKRYWHIGIILAFTAIVSGAIMLHPPSEGAKFFALFLNGCQYASQTVVFAWANALARSDDAKRGVILGAMNTFAIAVYMFWSLLFYSATQSPDWMEGSIAMMCMGSALFFTTIGCYCLARRENKDINVIDAADTEASIGGKEDIKPDHRREDQPSESDIFRK</sequence>
<comment type="caution">
    <text evidence="8">The sequence shown here is derived from an EMBL/GenBank/DDBJ whole genome shotgun (WGS) entry which is preliminary data.</text>
</comment>
<feature type="compositionally biased region" description="Basic and acidic residues" evidence="6">
    <location>
        <begin position="443"/>
        <end position="465"/>
    </location>
</feature>
<proteinExistence type="predicted"/>
<evidence type="ECO:0000256" key="4">
    <source>
        <dbReference type="ARBA" id="ARBA00022989"/>
    </source>
</evidence>
<protein>
    <recommendedName>
        <fullName evidence="10">Pantothenate transporter liz1</fullName>
    </recommendedName>
</protein>
<evidence type="ECO:0008006" key="10">
    <source>
        <dbReference type="Google" id="ProtNLM"/>
    </source>
</evidence>
<keyword evidence="5 7" id="KW-0472">Membrane</keyword>
<dbReference type="Proteomes" id="UP001583177">
    <property type="component" value="Unassembled WGS sequence"/>
</dbReference>
<gene>
    <name evidence="8" type="ORF">Daus18300_012780</name>
</gene>
<keyword evidence="2" id="KW-0813">Transport</keyword>
<feature type="transmembrane region" description="Helical" evidence="7">
    <location>
        <begin position="232"/>
        <end position="252"/>
    </location>
</feature>
<dbReference type="Gene3D" id="1.20.1250.20">
    <property type="entry name" value="MFS general substrate transporter like domains"/>
    <property type="match status" value="2"/>
</dbReference>
<accession>A0ABR3W1N8</accession>
<feature type="transmembrane region" description="Helical" evidence="7">
    <location>
        <begin position="333"/>
        <end position="355"/>
    </location>
</feature>
<dbReference type="EMBL" id="JAWRVE010000181">
    <property type="protein sequence ID" value="KAL1850772.1"/>
    <property type="molecule type" value="Genomic_DNA"/>
</dbReference>
<keyword evidence="4 7" id="KW-1133">Transmembrane helix</keyword>
<dbReference type="SUPFAM" id="SSF103473">
    <property type="entry name" value="MFS general substrate transporter"/>
    <property type="match status" value="1"/>
</dbReference>
<dbReference type="InterPro" id="IPR011701">
    <property type="entry name" value="MFS"/>
</dbReference>
<dbReference type="PANTHER" id="PTHR43791">
    <property type="entry name" value="PERMEASE-RELATED"/>
    <property type="match status" value="1"/>
</dbReference>
<keyword evidence="3 7" id="KW-0812">Transmembrane</keyword>
<evidence type="ECO:0000256" key="6">
    <source>
        <dbReference type="SAM" id="MobiDB-lite"/>
    </source>
</evidence>
<evidence type="ECO:0000256" key="5">
    <source>
        <dbReference type="ARBA" id="ARBA00023136"/>
    </source>
</evidence>
<evidence type="ECO:0000256" key="7">
    <source>
        <dbReference type="SAM" id="Phobius"/>
    </source>
</evidence>
<name>A0ABR3W1N8_9PEZI</name>